<evidence type="ECO:0000256" key="2">
    <source>
        <dbReference type="ARBA" id="ARBA00022842"/>
    </source>
</evidence>
<dbReference type="Gene3D" id="1.10.150.720">
    <property type="entry name" value="Haloacid dehalogenase-like hydrolase"/>
    <property type="match status" value="1"/>
</dbReference>
<name>A0ABR9CAR5_9HYPH</name>
<dbReference type="PANTHER" id="PTHR46470:SF3">
    <property type="entry name" value="N-ACYLNEURAMINATE-9-PHOSPHATASE"/>
    <property type="match status" value="1"/>
</dbReference>
<dbReference type="Gene3D" id="3.40.50.1000">
    <property type="entry name" value="HAD superfamily/HAD-like"/>
    <property type="match status" value="1"/>
</dbReference>
<dbReference type="Proteomes" id="UP000615687">
    <property type="component" value="Unassembled WGS sequence"/>
</dbReference>
<comment type="caution">
    <text evidence="3">The sequence shown here is derived from an EMBL/GenBank/DDBJ whole genome shotgun (WGS) entry which is preliminary data.</text>
</comment>
<dbReference type="RefSeq" id="WP_192109087.1">
    <property type="nucleotide sequence ID" value="NZ_JACYXJ010000003.1"/>
</dbReference>
<evidence type="ECO:0000313" key="3">
    <source>
        <dbReference type="EMBL" id="MBD8876649.1"/>
    </source>
</evidence>
<proteinExistence type="predicted"/>
<keyword evidence="2" id="KW-0460">Magnesium</keyword>
<dbReference type="InterPro" id="IPR023214">
    <property type="entry name" value="HAD_sf"/>
</dbReference>
<protein>
    <submittedName>
        <fullName evidence="3">HAD hydrolase-like protein</fullName>
    </submittedName>
</protein>
<gene>
    <name evidence="3" type="ORF">IG617_10155</name>
</gene>
<dbReference type="SUPFAM" id="SSF56784">
    <property type="entry name" value="HAD-like"/>
    <property type="match status" value="1"/>
</dbReference>
<dbReference type="InterPro" id="IPR051400">
    <property type="entry name" value="HAD-like_hydrolase"/>
</dbReference>
<organism evidence="3 4">
    <name type="scientific">Roseibium polysiphoniae</name>
    <dbReference type="NCBI Taxonomy" id="2571221"/>
    <lineage>
        <taxon>Bacteria</taxon>
        <taxon>Pseudomonadati</taxon>
        <taxon>Pseudomonadota</taxon>
        <taxon>Alphaproteobacteria</taxon>
        <taxon>Hyphomicrobiales</taxon>
        <taxon>Stappiaceae</taxon>
        <taxon>Roseibium</taxon>
    </lineage>
</organism>
<keyword evidence="4" id="KW-1185">Reference proteome</keyword>
<dbReference type="CDD" id="cd01427">
    <property type="entry name" value="HAD_like"/>
    <property type="match status" value="1"/>
</dbReference>
<dbReference type="EMBL" id="JACYXJ010000003">
    <property type="protein sequence ID" value="MBD8876649.1"/>
    <property type="molecule type" value="Genomic_DNA"/>
</dbReference>
<reference evidence="3 4" key="1">
    <citation type="submission" date="2020-09" db="EMBL/GenBank/DDBJ databases">
        <title>The genome sequence of type strain Labrenzia polysiphoniae KACC 19711.</title>
        <authorList>
            <person name="Liu Y."/>
        </authorList>
    </citation>
    <scope>NUCLEOTIDE SEQUENCE [LARGE SCALE GENOMIC DNA]</scope>
    <source>
        <strain evidence="3 4">KACC 19711</strain>
    </source>
</reference>
<dbReference type="PANTHER" id="PTHR46470">
    <property type="entry name" value="N-ACYLNEURAMINATE-9-PHOSPHATASE"/>
    <property type="match status" value="1"/>
</dbReference>
<dbReference type="InterPro" id="IPR044924">
    <property type="entry name" value="HAD-SF_hydro_IA_REG-2-like_cap"/>
</dbReference>
<accession>A0ABR9CAR5</accession>
<dbReference type="InterPro" id="IPR036412">
    <property type="entry name" value="HAD-like_sf"/>
</dbReference>
<dbReference type="Pfam" id="PF00702">
    <property type="entry name" value="Hydrolase"/>
    <property type="match status" value="1"/>
</dbReference>
<evidence type="ECO:0000256" key="1">
    <source>
        <dbReference type="ARBA" id="ARBA00022801"/>
    </source>
</evidence>
<keyword evidence="1" id="KW-0378">Hydrolase</keyword>
<sequence>MLKIHTDYRDAFHHILQFVDEEISSGKVPTVSFDVFDTLLQRRVSPDLVLAGAARWLDQHIESRGLQQKQQALSSFTKAYRTSCESNTRQGLDQEANTSELYALWIDEVLEDHANQRLRDQLSKAIEAYFEQIEIRTTYAAPHVLELLEDLKQRQCRIIYISDMYIGDRCVSRILAACGLLHFFDAGYVSGDHGLLKRTGNLFKKVARLECAELGRILHIGDNKHADGEMAKKSGLNAIVIEDKGFLQRRSRMDLAFSAVKKHRDWGGYLAALSAQAMAGEIGTREHAVTLRLLGPIFSYFIHKVAERCRDHGIEKIYFCAREGYVLKELFNRLAPLVFNDGPKPTADYLPISRLSALTASARHFGLRELSATAANGPPTIVNLLSFLQLSADELSKISASHGIEDVRSPLPPFFRDWPPFQRLLEDPRISKAIQAKHSASNALLGRYLDGLGFFNHSRVALIDVGWSGRIQEFLHEAIKHRSDAPQIFGFYMGTRLPAHWRKTSRNWIEPVLADECQLDWYAQACLLFPQLFEAVVRSPHGTVLGYEQAEDGTVEPVFKSDSLESRIFEAEDDPFLCHIQMALFEYADHYATTAALAGIRADDTRSYALEALNRLVRFPSKDEAEIFLQLRNVSDLGSSEMISLGNKKSGHWLTNYKTARREIGKSFWKYGTASRFGRIIPQIYFLLFSEVKRIPRRNRPLNSGIVSHQYENVEVKTRCKVDPKSMTGEQEALSRLEDQIGTRIRMLSNSYASPFDYVDLEASTQPLGYKEVKWARLALSLVKLRLMRLHRHAVQAETLPLVLWRRFASR</sequence>
<evidence type="ECO:0000313" key="4">
    <source>
        <dbReference type="Proteomes" id="UP000615687"/>
    </source>
</evidence>